<dbReference type="InterPro" id="IPR011047">
    <property type="entry name" value="Quinoprotein_ADH-like_sf"/>
</dbReference>
<sequence length="418" mass="45941">MIIKNWKLWTSAALTAALLTGAQPGVSSAAQAEETAVKLTQPAFWAAPTLPAAGEQNNTEQNGTEQGVERSVHAVPDQGLVYVHTRQAVNAGQDKTGYLDILQAYNDQTGELKWQYELHKEGKPYAASTQLMYTESGEIYIYAQYTDGTARIHAVSSKGKDLWGQDVESGSKVSFLNSSKLLVYKESEPSWDGSVSTKFTQYSDTGKFITQSMLGGTVIFAGDGRVVMNADRKIKVDEQWQDDPHPDIKILDDSLNLLDSYTFPTTTKIYGAGNPVIMLGDDTLLIRAVSDSQGNILLGFNKDGEKKWERLIPEGALIEQVGAGSYAVYADGKIELYNAFNKMAERTFTYDPSNAVSMEQTEEGKLRLVLGSDVYVLDPQTLKTGKLYKLDYQNSTYDTTGKAVFSVVNNQLVKGLVR</sequence>
<proteinExistence type="predicted"/>
<evidence type="ECO:0000313" key="3">
    <source>
        <dbReference type="Proteomes" id="UP001580407"/>
    </source>
</evidence>
<protein>
    <recommendedName>
        <fullName evidence="4">PQQ-like domain-containing protein</fullName>
    </recommendedName>
</protein>
<feature type="chain" id="PRO_5047459121" description="PQQ-like domain-containing protein" evidence="1">
    <location>
        <begin position="33"/>
        <end position="418"/>
    </location>
</feature>
<keyword evidence="1" id="KW-0732">Signal</keyword>
<accession>A0ABV5BA15</accession>
<dbReference type="SUPFAM" id="SSF50998">
    <property type="entry name" value="Quinoprotein alcohol dehydrogenase-like"/>
    <property type="match status" value="1"/>
</dbReference>
<name>A0ABV5BA15_9BACL</name>
<dbReference type="Gene3D" id="2.130.10.10">
    <property type="entry name" value="YVTN repeat-like/Quinoprotein amine dehydrogenase"/>
    <property type="match status" value="1"/>
</dbReference>
<evidence type="ECO:0000256" key="1">
    <source>
        <dbReference type="SAM" id="SignalP"/>
    </source>
</evidence>
<organism evidence="2 3">
    <name type="scientific">Paenibacillus terreus</name>
    <dbReference type="NCBI Taxonomy" id="1387834"/>
    <lineage>
        <taxon>Bacteria</taxon>
        <taxon>Bacillati</taxon>
        <taxon>Bacillota</taxon>
        <taxon>Bacilli</taxon>
        <taxon>Bacillales</taxon>
        <taxon>Paenibacillaceae</taxon>
        <taxon>Paenibacillus</taxon>
    </lineage>
</organism>
<keyword evidence="3" id="KW-1185">Reference proteome</keyword>
<dbReference type="RefSeq" id="WP_375526148.1">
    <property type="nucleotide sequence ID" value="NZ_JBHILM010000017.1"/>
</dbReference>
<feature type="signal peptide" evidence="1">
    <location>
        <begin position="1"/>
        <end position="32"/>
    </location>
</feature>
<dbReference type="EMBL" id="JBHILM010000017">
    <property type="protein sequence ID" value="MFB5682390.1"/>
    <property type="molecule type" value="Genomic_DNA"/>
</dbReference>
<reference evidence="2 3" key="1">
    <citation type="submission" date="2024-09" db="EMBL/GenBank/DDBJ databases">
        <authorList>
            <person name="Ruan L."/>
        </authorList>
    </citation>
    <scope>NUCLEOTIDE SEQUENCE [LARGE SCALE GENOMIC DNA]</scope>
    <source>
        <strain evidence="2 3">D33</strain>
    </source>
</reference>
<gene>
    <name evidence="2" type="ORF">ACE3NQ_15795</name>
</gene>
<comment type="caution">
    <text evidence="2">The sequence shown here is derived from an EMBL/GenBank/DDBJ whole genome shotgun (WGS) entry which is preliminary data.</text>
</comment>
<dbReference type="InterPro" id="IPR015943">
    <property type="entry name" value="WD40/YVTN_repeat-like_dom_sf"/>
</dbReference>
<evidence type="ECO:0008006" key="4">
    <source>
        <dbReference type="Google" id="ProtNLM"/>
    </source>
</evidence>
<evidence type="ECO:0000313" key="2">
    <source>
        <dbReference type="EMBL" id="MFB5682390.1"/>
    </source>
</evidence>
<dbReference type="Proteomes" id="UP001580407">
    <property type="component" value="Unassembled WGS sequence"/>
</dbReference>